<reference evidence="1 2" key="1">
    <citation type="submission" date="2019-02" db="EMBL/GenBank/DDBJ databases">
        <title>Kribbella capetownensis sp. nov. and Kribbella speibonae sp. nov., isolated from soil.</title>
        <authorList>
            <person name="Curtis S.M."/>
            <person name="Norton I."/>
            <person name="Everest G.J."/>
            <person name="Meyers P.R."/>
        </authorList>
    </citation>
    <scope>NUCLEOTIDE SEQUENCE [LARGE SCALE GENOMIC DNA]</scope>
    <source>
        <strain evidence="1 2">NRRL B-24813</strain>
    </source>
</reference>
<sequence length="275" mass="30118">MADKRQREIRAYKQITGLNYIRAAREMQRYANPTHREAASHAHDLVQRLEQILRADEADSAATVRALTLALDAARDVALQTDRGVVGWEEFDRAFQIGDWLREIGGQPSDVLLAADALVTCVCAARQRRCYIGHCRPTRCSPAPQRAQLICAGETKQGCFQHIAEEIVRLRESRSAMHYEITSPSGVAEAIEALVSSGAVAVAEDLEIDLGEATAHMVELELEYDLAQHTAQCQAAAITIAYGLGNDDDSTIRQVAAQVLEDDPSTCRCSSSPVD</sequence>
<accession>A0A4R0JLJ7</accession>
<dbReference type="Proteomes" id="UP000291144">
    <property type="component" value="Unassembled WGS sequence"/>
</dbReference>
<proteinExistence type="predicted"/>
<dbReference type="OrthoDB" id="9837914at2"/>
<gene>
    <name evidence="1" type="ORF">E0H73_42955</name>
</gene>
<name>A0A4R0JLJ7_9ACTN</name>
<organism evidence="1 2">
    <name type="scientific">Kribbella pittospori</name>
    <dbReference type="NCBI Taxonomy" id="722689"/>
    <lineage>
        <taxon>Bacteria</taxon>
        <taxon>Bacillati</taxon>
        <taxon>Actinomycetota</taxon>
        <taxon>Actinomycetes</taxon>
        <taxon>Propionibacteriales</taxon>
        <taxon>Kribbellaceae</taxon>
        <taxon>Kribbella</taxon>
    </lineage>
</organism>
<dbReference type="RefSeq" id="WP_131366631.1">
    <property type="nucleotide sequence ID" value="NZ_SJKB01000029.1"/>
</dbReference>
<protein>
    <submittedName>
        <fullName evidence="1">Uncharacterized protein</fullName>
    </submittedName>
</protein>
<dbReference type="EMBL" id="SJKB01000029">
    <property type="protein sequence ID" value="TCC48043.1"/>
    <property type="molecule type" value="Genomic_DNA"/>
</dbReference>
<evidence type="ECO:0000313" key="2">
    <source>
        <dbReference type="Proteomes" id="UP000291144"/>
    </source>
</evidence>
<keyword evidence="2" id="KW-1185">Reference proteome</keyword>
<comment type="caution">
    <text evidence="1">The sequence shown here is derived from an EMBL/GenBank/DDBJ whole genome shotgun (WGS) entry which is preliminary data.</text>
</comment>
<evidence type="ECO:0000313" key="1">
    <source>
        <dbReference type="EMBL" id="TCC48043.1"/>
    </source>
</evidence>
<dbReference type="AlphaFoldDB" id="A0A4R0JLJ7"/>